<proteinExistence type="predicted"/>
<dbReference type="RefSeq" id="WP_300952774.1">
    <property type="nucleotide sequence ID" value="NZ_JAUHJQ010000004.1"/>
</dbReference>
<accession>A0ABT8FGT7</accession>
<dbReference type="Proteomes" id="UP001168620">
    <property type="component" value="Unassembled WGS sequence"/>
</dbReference>
<keyword evidence="2" id="KW-1185">Reference proteome</keyword>
<reference evidence="1" key="1">
    <citation type="submission" date="2023-06" db="EMBL/GenBank/DDBJ databases">
        <title>Draft genome sequence of Nocardioides sp. SOB77.</title>
        <authorList>
            <person name="Zhang G."/>
        </authorList>
    </citation>
    <scope>NUCLEOTIDE SEQUENCE</scope>
    <source>
        <strain evidence="1">SOB77</strain>
    </source>
</reference>
<dbReference type="EMBL" id="JAUHJQ010000004">
    <property type="protein sequence ID" value="MDN4173655.1"/>
    <property type="molecule type" value="Genomic_DNA"/>
</dbReference>
<evidence type="ECO:0000313" key="2">
    <source>
        <dbReference type="Proteomes" id="UP001168620"/>
    </source>
</evidence>
<name>A0ABT8FGT7_9ACTN</name>
<evidence type="ECO:0008006" key="3">
    <source>
        <dbReference type="Google" id="ProtNLM"/>
    </source>
</evidence>
<organism evidence="1 2">
    <name type="scientific">Nocardioides oceani</name>
    <dbReference type="NCBI Taxonomy" id="3058369"/>
    <lineage>
        <taxon>Bacteria</taxon>
        <taxon>Bacillati</taxon>
        <taxon>Actinomycetota</taxon>
        <taxon>Actinomycetes</taxon>
        <taxon>Propionibacteriales</taxon>
        <taxon>Nocardioidaceae</taxon>
        <taxon>Nocardioides</taxon>
    </lineage>
</organism>
<protein>
    <recommendedName>
        <fullName evidence="3">Helix-turn-helix domain-containing protein</fullName>
    </recommendedName>
</protein>
<gene>
    <name evidence="1" type="ORF">QWY28_11910</name>
</gene>
<evidence type="ECO:0000313" key="1">
    <source>
        <dbReference type="EMBL" id="MDN4173655.1"/>
    </source>
</evidence>
<comment type="caution">
    <text evidence="1">The sequence shown here is derived from an EMBL/GenBank/DDBJ whole genome shotgun (WGS) entry which is preliminary data.</text>
</comment>
<sequence length="64" mass="7268">MPDTLTPAELAKELCVAPRAVRQWLRDHGWQSVPHSRWHLTPEQAAAVRERFRDPAGGDGRRPS</sequence>